<dbReference type="EMBL" id="RXGB01002035">
    <property type="protein sequence ID" value="TMW96597.1"/>
    <property type="molecule type" value="Genomic_DNA"/>
</dbReference>
<proteinExistence type="predicted"/>
<evidence type="ECO:0000313" key="2">
    <source>
        <dbReference type="EMBL" id="TMW96597.1"/>
    </source>
</evidence>
<protein>
    <recommendedName>
        <fullName evidence="3">DUF4216 domain-containing protein</fullName>
    </recommendedName>
</protein>
<organism evidence="2">
    <name type="scientific">Solanum chilense</name>
    <name type="common">Tomato</name>
    <name type="synonym">Lycopersicon chilense</name>
    <dbReference type="NCBI Taxonomy" id="4083"/>
    <lineage>
        <taxon>Eukaryota</taxon>
        <taxon>Viridiplantae</taxon>
        <taxon>Streptophyta</taxon>
        <taxon>Embryophyta</taxon>
        <taxon>Tracheophyta</taxon>
        <taxon>Spermatophyta</taxon>
        <taxon>Magnoliopsida</taxon>
        <taxon>eudicotyledons</taxon>
        <taxon>Gunneridae</taxon>
        <taxon>Pentapetalae</taxon>
        <taxon>asterids</taxon>
        <taxon>lamiids</taxon>
        <taxon>Solanales</taxon>
        <taxon>Solanaceae</taxon>
        <taxon>Solanoideae</taxon>
        <taxon>Solaneae</taxon>
        <taxon>Solanum</taxon>
        <taxon>Solanum subgen. Lycopersicon</taxon>
    </lineage>
</organism>
<dbReference type="PANTHER" id="PTHR48451">
    <property type="entry name" value="DUF4218 DOMAIN-CONTAINING PROTEIN"/>
    <property type="match status" value="1"/>
</dbReference>
<gene>
    <name evidence="2" type="ORF">EJD97_007123</name>
</gene>
<dbReference type="AlphaFoldDB" id="A0A6N2BPI1"/>
<name>A0A6N2BPI1_SOLCI</name>
<feature type="compositionally biased region" description="Acidic residues" evidence="1">
    <location>
        <begin position="162"/>
        <end position="171"/>
    </location>
</feature>
<feature type="compositionally biased region" description="Basic and acidic residues" evidence="1">
    <location>
        <begin position="150"/>
        <end position="161"/>
    </location>
</feature>
<accession>A0A6N2BPI1</accession>
<feature type="region of interest" description="Disordered" evidence="1">
    <location>
        <begin position="150"/>
        <end position="171"/>
    </location>
</feature>
<reference evidence="2" key="1">
    <citation type="submission" date="2019-05" db="EMBL/GenBank/DDBJ databases">
        <title>The de novo reference genome and transcriptome assemblies of the wild tomato species Solanum chilense.</title>
        <authorList>
            <person name="Stam R."/>
            <person name="Nosenko T."/>
            <person name="Hoerger A.C."/>
            <person name="Stephan W."/>
            <person name="Seidel M.A."/>
            <person name="Kuhn J.M.M."/>
            <person name="Haberer G."/>
            <person name="Tellier A."/>
        </authorList>
    </citation>
    <scope>NUCLEOTIDE SEQUENCE</scope>
    <source>
        <tissue evidence="2">Mature leaves</tissue>
    </source>
</reference>
<sequence>MKRDSQGKNKNYGVTLSATTDSFASARDQNPIDGEVVYYGVIQNIIEIDYWGCFSVVLFKCDWFRNEVDEYGLTRDPIEKDVYYGRTKVNVDLFGLEEDQNCPNIGDTFFWEPDNYIGTSNRIFDVDVDLRSSREDVPGDVINMLTHDQHSKNMEEDHMDTSEEDEDFDDVDWDWMVADD</sequence>
<evidence type="ECO:0008006" key="3">
    <source>
        <dbReference type="Google" id="ProtNLM"/>
    </source>
</evidence>
<dbReference type="PANTHER" id="PTHR48451:SF1">
    <property type="entry name" value="DUF4218 DOMAIN-CONTAINING PROTEIN"/>
    <property type="match status" value="1"/>
</dbReference>
<evidence type="ECO:0000256" key="1">
    <source>
        <dbReference type="SAM" id="MobiDB-lite"/>
    </source>
</evidence>
<comment type="caution">
    <text evidence="2">The sequence shown here is derived from an EMBL/GenBank/DDBJ whole genome shotgun (WGS) entry which is preliminary data.</text>
</comment>